<evidence type="ECO:0000256" key="3">
    <source>
        <dbReference type="ARBA" id="ARBA00022692"/>
    </source>
</evidence>
<dbReference type="PANTHER" id="PTHR23504:SF2">
    <property type="entry name" value="TRANSPORTER, PUTATIVE (AFU_ORTHOLOGUE AFUA_8G04150)-RELATED"/>
    <property type="match status" value="1"/>
</dbReference>
<feature type="transmembrane region" description="Helical" evidence="6">
    <location>
        <begin position="480"/>
        <end position="500"/>
    </location>
</feature>
<feature type="transmembrane region" description="Helical" evidence="6">
    <location>
        <begin position="445"/>
        <end position="468"/>
    </location>
</feature>
<evidence type="ECO:0000256" key="5">
    <source>
        <dbReference type="ARBA" id="ARBA00023136"/>
    </source>
</evidence>
<dbReference type="Pfam" id="PF07690">
    <property type="entry name" value="MFS_1"/>
    <property type="match status" value="1"/>
</dbReference>
<accession>A0A6A6H3L4</accession>
<dbReference type="InterPro" id="IPR036259">
    <property type="entry name" value="MFS_trans_sf"/>
</dbReference>
<dbReference type="InterPro" id="IPR001958">
    <property type="entry name" value="Tet-R_TetA/multi-R_MdtG-like"/>
</dbReference>
<evidence type="ECO:0000313" key="8">
    <source>
        <dbReference type="EMBL" id="KAF2232461.1"/>
    </source>
</evidence>
<dbReference type="PROSITE" id="PS50850">
    <property type="entry name" value="MFS"/>
    <property type="match status" value="1"/>
</dbReference>
<evidence type="ECO:0000259" key="7">
    <source>
        <dbReference type="PROSITE" id="PS50850"/>
    </source>
</evidence>
<proteinExistence type="predicted"/>
<dbReference type="PANTHER" id="PTHR23504">
    <property type="entry name" value="MAJOR FACILITATOR SUPERFAMILY DOMAIN-CONTAINING PROTEIN 10"/>
    <property type="match status" value="1"/>
</dbReference>
<feature type="transmembrane region" description="Helical" evidence="6">
    <location>
        <begin position="192"/>
        <end position="216"/>
    </location>
</feature>
<protein>
    <submittedName>
        <fullName evidence="8">Putative MFS transporter</fullName>
    </submittedName>
</protein>
<dbReference type="InterPro" id="IPR011701">
    <property type="entry name" value="MFS"/>
</dbReference>
<reference evidence="8" key="1">
    <citation type="journal article" date="2020" name="Stud. Mycol.">
        <title>101 Dothideomycetes genomes: a test case for predicting lifestyles and emergence of pathogens.</title>
        <authorList>
            <person name="Haridas S."/>
            <person name="Albert R."/>
            <person name="Binder M."/>
            <person name="Bloem J."/>
            <person name="Labutti K."/>
            <person name="Salamov A."/>
            <person name="Andreopoulos B."/>
            <person name="Baker S."/>
            <person name="Barry K."/>
            <person name="Bills G."/>
            <person name="Bluhm B."/>
            <person name="Cannon C."/>
            <person name="Castanera R."/>
            <person name="Culley D."/>
            <person name="Daum C."/>
            <person name="Ezra D."/>
            <person name="Gonzalez J."/>
            <person name="Henrissat B."/>
            <person name="Kuo A."/>
            <person name="Liang C."/>
            <person name="Lipzen A."/>
            <person name="Lutzoni F."/>
            <person name="Magnuson J."/>
            <person name="Mondo S."/>
            <person name="Nolan M."/>
            <person name="Ohm R."/>
            <person name="Pangilinan J."/>
            <person name="Park H.-J."/>
            <person name="Ramirez L."/>
            <person name="Alfaro M."/>
            <person name="Sun H."/>
            <person name="Tritt A."/>
            <person name="Yoshinaga Y."/>
            <person name="Zwiers L.-H."/>
            <person name="Turgeon B."/>
            <person name="Goodwin S."/>
            <person name="Spatafora J."/>
            <person name="Crous P."/>
            <person name="Grigoriev I."/>
        </authorList>
    </citation>
    <scope>NUCLEOTIDE SEQUENCE</scope>
    <source>
        <strain evidence="8">Tuck. ex Michener</strain>
    </source>
</reference>
<feature type="transmembrane region" description="Helical" evidence="6">
    <location>
        <begin position="92"/>
        <end position="111"/>
    </location>
</feature>
<keyword evidence="5 6" id="KW-0472">Membrane</keyword>
<dbReference type="SUPFAM" id="SSF103473">
    <property type="entry name" value="MFS general substrate transporter"/>
    <property type="match status" value="1"/>
</dbReference>
<dbReference type="PRINTS" id="PR01035">
    <property type="entry name" value="TCRTETA"/>
</dbReference>
<dbReference type="Gene3D" id="1.20.1250.20">
    <property type="entry name" value="MFS general substrate transporter like domains"/>
    <property type="match status" value="1"/>
</dbReference>
<feature type="transmembrane region" description="Helical" evidence="6">
    <location>
        <begin position="21"/>
        <end position="40"/>
    </location>
</feature>
<evidence type="ECO:0000256" key="6">
    <source>
        <dbReference type="SAM" id="Phobius"/>
    </source>
</evidence>
<keyword evidence="3 6" id="KW-0812">Transmembrane</keyword>
<dbReference type="Proteomes" id="UP000800092">
    <property type="component" value="Unassembled WGS sequence"/>
</dbReference>
<dbReference type="InterPro" id="IPR020846">
    <property type="entry name" value="MFS_dom"/>
</dbReference>
<evidence type="ECO:0000256" key="4">
    <source>
        <dbReference type="ARBA" id="ARBA00022989"/>
    </source>
</evidence>
<dbReference type="GO" id="GO:0022857">
    <property type="term" value="F:transmembrane transporter activity"/>
    <property type="evidence" value="ECO:0007669"/>
    <property type="project" value="InterPro"/>
</dbReference>
<organism evidence="8 9">
    <name type="scientific">Viridothelium virens</name>
    <name type="common">Speckled blister lichen</name>
    <name type="synonym">Trypethelium virens</name>
    <dbReference type="NCBI Taxonomy" id="1048519"/>
    <lineage>
        <taxon>Eukaryota</taxon>
        <taxon>Fungi</taxon>
        <taxon>Dikarya</taxon>
        <taxon>Ascomycota</taxon>
        <taxon>Pezizomycotina</taxon>
        <taxon>Dothideomycetes</taxon>
        <taxon>Dothideomycetes incertae sedis</taxon>
        <taxon>Trypetheliales</taxon>
        <taxon>Trypetheliaceae</taxon>
        <taxon>Viridothelium</taxon>
    </lineage>
</organism>
<feature type="transmembrane region" description="Helical" evidence="6">
    <location>
        <begin position="150"/>
        <end position="172"/>
    </location>
</feature>
<dbReference type="OrthoDB" id="10262656at2759"/>
<dbReference type="CDD" id="cd17330">
    <property type="entry name" value="MFS_SLC46_TetA_like"/>
    <property type="match status" value="1"/>
</dbReference>
<evidence type="ECO:0000256" key="2">
    <source>
        <dbReference type="ARBA" id="ARBA00022448"/>
    </source>
</evidence>
<feature type="transmembrane region" description="Helical" evidence="6">
    <location>
        <begin position="352"/>
        <end position="374"/>
    </location>
</feature>
<dbReference type="GO" id="GO:0016020">
    <property type="term" value="C:membrane"/>
    <property type="evidence" value="ECO:0007669"/>
    <property type="project" value="UniProtKB-SubCell"/>
</dbReference>
<feature type="transmembrane region" description="Helical" evidence="6">
    <location>
        <begin position="406"/>
        <end position="433"/>
    </location>
</feature>
<dbReference type="AlphaFoldDB" id="A0A6A6H3L4"/>
<feature type="transmembrane region" description="Helical" evidence="6">
    <location>
        <begin position="60"/>
        <end position="80"/>
    </location>
</feature>
<gene>
    <name evidence="8" type="ORF">EV356DRAFT_488441</name>
</gene>
<name>A0A6A6H3L4_VIRVR</name>
<evidence type="ECO:0000313" key="9">
    <source>
        <dbReference type="Proteomes" id="UP000800092"/>
    </source>
</evidence>
<feature type="domain" description="Major facilitator superfamily (MFS) profile" evidence="7">
    <location>
        <begin position="21"/>
        <end position="504"/>
    </location>
</feature>
<keyword evidence="2" id="KW-0813">Transport</keyword>
<dbReference type="EMBL" id="ML991815">
    <property type="protein sequence ID" value="KAF2232461.1"/>
    <property type="molecule type" value="Genomic_DNA"/>
</dbReference>
<evidence type="ECO:0000256" key="1">
    <source>
        <dbReference type="ARBA" id="ARBA00004141"/>
    </source>
</evidence>
<keyword evidence="9" id="KW-1185">Reference proteome</keyword>
<feature type="transmembrane region" description="Helical" evidence="6">
    <location>
        <begin position="381"/>
        <end position="400"/>
    </location>
</feature>
<comment type="subcellular location">
    <subcellularLocation>
        <location evidence="1">Membrane</location>
        <topology evidence="1">Multi-pass membrane protein</topology>
    </subcellularLocation>
</comment>
<sequence length="540" mass="58237">MFLTQQRRTTPRDPDQFPTAQLFLLALVRVAEPIALTSVLPYAWKLVLHYGVGSRDDASIYAGILISAFSLAEALTGMFWGGLSDRIGRKPVLLLGCAGTMLSLLVLGFAPNFWAALLGRALGGILNGNIGVIQTMVGELVTKPEHEPKAFAVMPFVWSIGTIIGPCIGGYFANPAQNFPTYFQSGGLFDTFPYLLPNLICAALLLVSIVLGYALLEETHPDMQPWSTQADLDNTTAETPLIATAGATSNAEADLRNESYGTFNAIDVEEDQEWVVKADGRRPSVSSVSSTKVLSKRVTMLVLALGIFTYHSMTYDHLLPIFLQDKREDDISAFSLDSLAGGLGLSTQQTGIILGFNGLIALFIQAVIFPWVAATLGVWRTFMVVTILHPIAYVMVPYIVLLPPNFMYAGIYACLTVRNLVSILAYPVILILIKEASPSASCLGKINGLAASTGAAARTVASPIAGWLYAIGSQMDVTALAWWASAVVAAVGAIQAFFIHRDKNKTYHVRAAAPCRLVNPEGSKRPDVVHILIQDADEEV</sequence>
<keyword evidence="4 6" id="KW-1133">Transmembrane helix</keyword>